<evidence type="ECO:0000259" key="2">
    <source>
        <dbReference type="Pfam" id="PF10110"/>
    </source>
</evidence>
<organism evidence="3 4">
    <name type="scientific">Enemella evansiae</name>
    <dbReference type="NCBI Taxonomy" id="2016499"/>
    <lineage>
        <taxon>Bacteria</taxon>
        <taxon>Bacillati</taxon>
        <taxon>Actinomycetota</taxon>
        <taxon>Actinomycetes</taxon>
        <taxon>Propionibacteriales</taxon>
        <taxon>Propionibacteriaceae</taxon>
        <taxon>Enemella</taxon>
    </lineage>
</organism>
<proteinExistence type="predicted"/>
<evidence type="ECO:0000313" key="4">
    <source>
        <dbReference type="Proteomes" id="UP000215896"/>
    </source>
</evidence>
<dbReference type="Pfam" id="PF10110">
    <property type="entry name" value="GPDPase_memb"/>
    <property type="match status" value="1"/>
</dbReference>
<dbReference type="EMBL" id="NMVO01000013">
    <property type="protein sequence ID" value="OYO13565.1"/>
    <property type="molecule type" value="Genomic_DNA"/>
</dbReference>
<dbReference type="InterPro" id="IPR018476">
    <property type="entry name" value="GlyceroP-diester-Pdiesterase_M"/>
</dbReference>
<dbReference type="AlphaFoldDB" id="A0A255GCJ9"/>
<reference evidence="3 4" key="1">
    <citation type="submission" date="2017-07" db="EMBL/GenBank/DDBJ databases">
        <title>Draft whole genome sequences of clinical Proprionibacteriaceae strains.</title>
        <authorList>
            <person name="Bernier A.-M."/>
            <person name="Bernard K."/>
            <person name="Domingo M.-C."/>
        </authorList>
    </citation>
    <scope>NUCLEOTIDE SEQUENCE [LARGE SCALE GENOMIC DNA]</scope>
    <source>
        <strain evidence="3 4">NML 030167</strain>
    </source>
</reference>
<sequence>MAGTRRMGPSAARVRAVSNAGYSSTPGQAGGVAVLPPSPLDLGKTLSGAFRVMKSRLAQLIVLALLPIAVGILLIGAAAVPLVLGIVQMISNRGQFSGLIVLGVLLIFATVVITALVNIKAQGMMALAAHDSATGRPDAGLSDLSSRTRGLVGRVLLFALMVVGAVLLLYGVMAAVMIGTMLTAINTSSSRGESAIAAVVGVYLLMMLIMGALGLLVFYLQIRFLYFIPVLAVEGTGAIDSLRRSWGLTRNNVLRTLGYYLVASLIVGAANTAVSMIGQVISAAAAPSSSSMSNSSDPAQVLAGLAALAPGLIVMMLLSALVGLLAVPFITCVLTVMYADQVQRAQLPNGGRGGYGTAYAQPAPPAYPNQGYPNQGYPNQDQGWPNQGQGWQQPPQQPGWGQQNPGDQGWGQPPYRG</sequence>
<comment type="caution">
    <text evidence="3">The sequence shown here is derived from an EMBL/GenBank/DDBJ whole genome shotgun (WGS) entry which is preliminary data.</text>
</comment>
<dbReference type="Proteomes" id="UP000215896">
    <property type="component" value="Unassembled WGS sequence"/>
</dbReference>
<feature type="domain" description="Glycerophosphoryl diester phosphodiesterase membrane" evidence="2">
    <location>
        <begin position="205"/>
        <end position="343"/>
    </location>
</feature>
<feature type="region of interest" description="Disordered" evidence="1">
    <location>
        <begin position="357"/>
        <end position="417"/>
    </location>
</feature>
<feature type="compositionally biased region" description="Low complexity" evidence="1">
    <location>
        <begin position="368"/>
        <end position="417"/>
    </location>
</feature>
<keyword evidence="4" id="KW-1185">Reference proteome</keyword>
<gene>
    <name evidence="3" type="ORF">CGZ94_11425</name>
</gene>
<accession>A0A255GCJ9</accession>
<evidence type="ECO:0000256" key="1">
    <source>
        <dbReference type="SAM" id="MobiDB-lite"/>
    </source>
</evidence>
<protein>
    <recommendedName>
        <fullName evidence="2">Glycerophosphoryl diester phosphodiesterase membrane domain-containing protein</fullName>
    </recommendedName>
</protein>
<evidence type="ECO:0000313" key="3">
    <source>
        <dbReference type="EMBL" id="OYO13565.1"/>
    </source>
</evidence>
<name>A0A255GCJ9_9ACTN</name>